<dbReference type="PANTHER" id="PTHR10855:SF1">
    <property type="entry name" value="26S PROTEASOME NON-ATPASE REGULATORY SUBUNIT 12"/>
    <property type="match status" value="1"/>
</dbReference>
<evidence type="ECO:0000313" key="5">
    <source>
        <dbReference type="EMBL" id="KAK9823540.1"/>
    </source>
</evidence>
<feature type="domain" description="PCI" evidence="4">
    <location>
        <begin position="279"/>
        <end position="450"/>
    </location>
</feature>
<evidence type="ECO:0000259" key="4">
    <source>
        <dbReference type="PROSITE" id="PS50250"/>
    </source>
</evidence>
<evidence type="ECO:0000256" key="2">
    <source>
        <dbReference type="ARBA" id="ARBA00022942"/>
    </source>
</evidence>
<dbReference type="AlphaFoldDB" id="A0AAW1QPV8"/>
<dbReference type="InterPro" id="IPR054559">
    <property type="entry name" value="PSMD12-CSN4-like_N"/>
</dbReference>
<dbReference type="Pfam" id="PF22241">
    <property type="entry name" value="PSMD12-CSN4_N"/>
    <property type="match status" value="2"/>
</dbReference>
<dbReference type="Pfam" id="PF18098">
    <property type="entry name" value="RPN5_C"/>
    <property type="match status" value="1"/>
</dbReference>
<dbReference type="InterPro" id="IPR036388">
    <property type="entry name" value="WH-like_DNA-bd_sf"/>
</dbReference>
<dbReference type="SUPFAM" id="SSF46785">
    <property type="entry name" value="Winged helix' DNA-binding domain"/>
    <property type="match status" value="1"/>
</dbReference>
<dbReference type="Pfam" id="PF01399">
    <property type="entry name" value="PCI"/>
    <property type="match status" value="1"/>
</dbReference>
<dbReference type="InterPro" id="IPR040896">
    <property type="entry name" value="RPN5_C"/>
</dbReference>
<dbReference type="GO" id="GO:0005634">
    <property type="term" value="C:nucleus"/>
    <property type="evidence" value="ECO:0007669"/>
    <property type="project" value="UniProtKB-ARBA"/>
</dbReference>
<sequence>MSLGEFTAANIAIDQDKKEEEAAAKKKAFVDYSKLEAEVAANKELAGKGKLTEALEGLLNLEKQQRLAEDVTGTKLACTAILDVLFEAKEWAQLNEHILLLAKRRSQLKQAVTAFVRQAMGYMDQTPDKATKVELIKTLQSVTEGKIYVEIERARLTRRLASIKEAEGNINEAADILQEVAVETFGAMAKTEKIAFILEQVRLCLDRKDFIRAQILARKVSTRAFAEIPGKKGEAAGEVGIEGTIIEAAEPGTPSLQELKLTYYHHLIRYHAHNNNYLEICRCYKAIYETDSVANDPEQWIPVLKKIVWFVVLASTSSDQITLLTNTAADKKLGELPLYKDLLTTFITKEVVWWSVLKDTYAGEMEAEAEVFGGEAGKQRRDDFRLRVIEHNILVISKYYSRIQTARLATLLDLSPLDTEKYLADMVVAKALYAKVDRPAGIVRFAPPKSAEEMLNTWSGSITKLLNVVERSCQQIQKESMVHKVPIGAA</sequence>
<gene>
    <name evidence="5" type="ORF">WJX72_003562</name>
</gene>
<comment type="similarity">
    <text evidence="1">Belongs to the proteasome subunit p55 family.</text>
</comment>
<protein>
    <recommendedName>
        <fullName evidence="4">PCI domain-containing protein</fullName>
    </recommendedName>
</protein>
<organism evidence="5 6">
    <name type="scientific">[Myrmecia] bisecta</name>
    <dbReference type="NCBI Taxonomy" id="41462"/>
    <lineage>
        <taxon>Eukaryota</taxon>
        <taxon>Viridiplantae</taxon>
        <taxon>Chlorophyta</taxon>
        <taxon>core chlorophytes</taxon>
        <taxon>Trebouxiophyceae</taxon>
        <taxon>Trebouxiales</taxon>
        <taxon>Trebouxiaceae</taxon>
        <taxon>Myrmecia</taxon>
    </lineage>
</organism>
<dbReference type="InterPro" id="IPR040134">
    <property type="entry name" value="PSMD12/CSN4"/>
</dbReference>
<dbReference type="SMART" id="SM00088">
    <property type="entry name" value="PINT"/>
    <property type="match status" value="1"/>
</dbReference>
<dbReference type="EMBL" id="JALJOR010000002">
    <property type="protein sequence ID" value="KAK9823540.1"/>
    <property type="molecule type" value="Genomic_DNA"/>
</dbReference>
<dbReference type="FunFam" id="1.10.10.10:FF:000070">
    <property type="entry name" value="26S proteasome non-ATPase regulatory subunit 12"/>
    <property type="match status" value="1"/>
</dbReference>
<proteinExistence type="inferred from homology"/>
<dbReference type="GO" id="GO:0005737">
    <property type="term" value="C:cytoplasm"/>
    <property type="evidence" value="ECO:0007669"/>
    <property type="project" value="TreeGrafter"/>
</dbReference>
<dbReference type="Proteomes" id="UP001489004">
    <property type="component" value="Unassembled WGS sequence"/>
</dbReference>
<accession>A0AAW1QPV8</accession>
<dbReference type="InterPro" id="IPR000717">
    <property type="entry name" value="PCI_dom"/>
</dbReference>
<dbReference type="InterPro" id="IPR036390">
    <property type="entry name" value="WH_DNA-bd_sf"/>
</dbReference>
<keyword evidence="2" id="KW-0647">Proteasome</keyword>
<reference evidence="5 6" key="1">
    <citation type="journal article" date="2024" name="Nat. Commun.">
        <title>Phylogenomics reveals the evolutionary origins of lichenization in chlorophyte algae.</title>
        <authorList>
            <person name="Puginier C."/>
            <person name="Libourel C."/>
            <person name="Otte J."/>
            <person name="Skaloud P."/>
            <person name="Haon M."/>
            <person name="Grisel S."/>
            <person name="Petersen M."/>
            <person name="Berrin J.G."/>
            <person name="Delaux P.M."/>
            <person name="Dal Grande F."/>
            <person name="Keller J."/>
        </authorList>
    </citation>
    <scope>NUCLEOTIDE SEQUENCE [LARGE SCALE GENOMIC DNA]</scope>
    <source>
        <strain evidence="5 6">SAG 2043</strain>
    </source>
</reference>
<comment type="subunit">
    <text evidence="3">Component of the 19S regulatory particle (RP/PA700) lid subcomplex of the 26S proteasome. The 26S proteasome is composed of a core protease (CP), known as the 20S proteasome, capped at one or both ends by the 19S regulatory particle (RP/PA700). The RP/PA700 complex is composed of at least 17 different subunits in two subcomplexes, the base and the lid, which form the portions proximal and distal to the 20S proteolytic core, respectively.</text>
</comment>
<dbReference type="GO" id="GO:0008541">
    <property type="term" value="C:proteasome regulatory particle, lid subcomplex"/>
    <property type="evidence" value="ECO:0007669"/>
    <property type="project" value="TreeGrafter"/>
</dbReference>
<evidence type="ECO:0000313" key="6">
    <source>
        <dbReference type="Proteomes" id="UP001489004"/>
    </source>
</evidence>
<keyword evidence="6" id="KW-1185">Reference proteome</keyword>
<name>A0AAW1QPV8_9CHLO</name>
<dbReference type="Gene3D" id="1.10.10.10">
    <property type="entry name" value="Winged helix-like DNA-binding domain superfamily/Winged helix DNA-binding domain"/>
    <property type="match status" value="1"/>
</dbReference>
<comment type="caution">
    <text evidence="5">The sequence shown here is derived from an EMBL/GenBank/DDBJ whole genome shotgun (WGS) entry which is preliminary data.</text>
</comment>
<evidence type="ECO:0000256" key="1">
    <source>
        <dbReference type="ARBA" id="ARBA00006397"/>
    </source>
</evidence>
<dbReference type="PROSITE" id="PS50250">
    <property type="entry name" value="PCI"/>
    <property type="match status" value="1"/>
</dbReference>
<dbReference type="PANTHER" id="PTHR10855">
    <property type="entry name" value="26S PROTEASOME NON-ATPASE REGULATORY SUBUNIT 12/COP9 SIGNALOSOME COMPLEX SUBUNIT 4"/>
    <property type="match status" value="1"/>
</dbReference>
<evidence type="ECO:0000256" key="3">
    <source>
        <dbReference type="ARBA" id="ARBA00064920"/>
    </source>
</evidence>